<dbReference type="KEGG" id="tfl:RPIT_07635"/>
<reference evidence="1 2" key="1">
    <citation type="journal article" date="2016" name="Int. J. Syst. Evol. Microbiol.">
        <title>Tessaracoccus flavus sp. nov., isolated from the drainage system of a lindane-producing factory.</title>
        <authorList>
            <person name="Kumari R."/>
            <person name="Singh P."/>
            <person name="Schumann P."/>
            <person name="Lal R."/>
        </authorList>
    </citation>
    <scope>NUCLEOTIDE SEQUENCE [LARGE SCALE GENOMIC DNA]</scope>
    <source>
        <strain evidence="1 2">RP1T</strain>
    </source>
</reference>
<evidence type="ECO:0000313" key="1">
    <source>
        <dbReference type="EMBL" id="AQP44693.1"/>
    </source>
</evidence>
<gene>
    <name evidence="1" type="ORF">RPIT_07635</name>
</gene>
<proteinExistence type="predicted"/>
<accession>A0A1Q2CF14</accession>
<dbReference type="OrthoDB" id="3727470at2"/>
<dbReference type="RefSeq" id="WP_077342027.1">
    <property type="nucleotide sequence ID" value="NZ_CP019605.1"/>
</dbReference>
<keyword evidence="2" id="KW-1185">Reference proteome</keyword>
<dbReference type="STRING" id="1610493.RPIT_07635"/>
<dbReference type="Proteomes" id="UP000188324">
    <property type="component" value="Chromosome"/>
</dbReference>
<sequence length="332" mass="36398">MFSTWQQVPLKASWGRVEPGAVLLFTDDEAVVVDARRSPQERSKVRLRIQRPNGERFERDVKSGETLRAQARALLPHGEYRAMALPAVIWHEDALFSPRNVAALLASAVVTTTFVVIVSRGSNAFAFVYLAFLIAGATAMAVRKRWKGGKLTLMAPERLGLTMATVHDYALTREAGKLWVPPTPGSDRRGLAVRRVAAIRDSYLALREDIAYRIECSALFDPKVPATAVFEEALVAFEDVTDLTPTDEVDALATEVELAFNVAQANAERIGLSHLPEDKRADARRAGKAAHLAAGAATEGERQASLAQVKRILDSLALYYLPTIREKPALEA</sequence>
<organism evidence="1 2">
    <name type="scientific">Tessaracoccus flavus</name>
    <dbReference type="NCBI Taxonomy" id="1610493"/>
    <lineage>
        <taxon>Bacteria</taxon>
        <taxon>Bacillati</taxon>
        <taxon>Actinomycetota</taxon>
        <taxon>Actinomycetes</taxon>
        <taxon>Propionibacteriales</taxon>
        <taxon>Propionibacteriaceae</taxon>
        <taxon>Tessaracoccus</taxon>
    </lineage>
</organism>
<name>A0A1Q2CF14_9ACTN</name>
<dbReference type="AlphaFoldDB" id="A0A1Q2CF14"/>
<evidence type="ECO:0000313" key="2">
    <source>
        <dbReference type="Proteomes" id="UP000188324"/>
    </source>
</evidence>
<dbReference type="EMBL" id="CP019605">
    <property type="protein sequence ID" value="AQP44693.1"/>
    <property type="molecule type" value="Genomic_DNA"/>
</dbReference>
<protein>
    <submittedName>
        <fullName evidence="1">Uncharacterized protein</fullName>
    </submittedName>
</protein>